<dbReference type="EMBL" id="BMKR01000004">
    <property type="protein sequence ID" value="GGF68326.1"/>
    <property type="molecule type" value="Genomic_DNA"/>
</dbReference>
<feature type="domain" description="M23ase beta-sheet core" evidence="2">
    <location>
        <begin position="167"/>
        <end position="257"/>
    </location>
</feature>
<dbReference type="Proteomes" id="UP000637643">
    <property type="component" value="Unassembled WGS sequence"/>
</dbReference>
<dbReference type="InterPro" id="IPR050570">
    <property type="entry name" value="Cell_wall_metabolism_enzyme"/>
</dbReference>
<keyword evidence="4" id="KW-1185">Reference proteome</keyword>
<dbReference type="InterPro" id="IPR016047">
    <property type="entry name" value="M23ase_b-sheet_dom"/>
</dbReference>
<sequence length="295" mass="32520">MVRNIRKFGYLSSLMMLVVVLLWITVLWVHGLAGAYAWLALKFILPVAGGISVMVNVLLILLKSLRNKPIALRMVNLFIAAGLTLHILLTLNVVPLAYPVKAHSLHPSVTVKWPFAEQTVVGWGGDSTSDNLPHVLWPSERWAYDLVMEPYDTGSTDPEDYGIWDREVLSPVSGTVIAAYDDEADIPPGTEEILSMEGNYLYLQMDETGTYLLLNHLKKDTVAVKAGDHVKPGDLLGHVGNSGSTSEPHLHIHHQRQNPLKTPAPILAEGLPLYFEGTDVEPMPLKGTVVTPDQR</sequence>
<accession>A0A917C4D5</accession>
<evidence type="ECO:0000259" key="2">
    <source>
        <dbReference type="Pfam" id="PF01551"/>
    </source>
</evidence>
<organism evidence="3 4">
    <name type="scientific">Paenibacillus albidus</name>
    <dbReference type="NCBI Taxonomy" id="2041023"/>
    <lineage>
        <taxon>Bacteria</taxon>
        <taxon>Bacillati</taxon>
        <taxon>Bacillota</taxon>
        <taxon>Bacilli</taxon>
        <taxon>Bacillales</taxon>
        <taxon>Paenibacillaceae</taxon>
        <taxon>Paenibacillus</taxon>
    </lineage>
</organism>
<dbReference type="PANTHER" id="PTHR21666">
    <property type="entry name" value="PEPTIDASE-RELATED"/>
    <property type="match status" value="1"/>
</dbReference>
<dbReference type="Gene3D" id="2.70.70.10">
    <property type="entry name" value="Glucose Permease (Domain IIA)"/>
    <property type="match status" value="1"/>
</dbReference>
<dbReference type="PANTHER" id="PTHR21666:SF285">
    <property type="entry name" value="M23 FAMILY METALLOPEPTIDASE"/>
    <property type="match status" value="1"/>
</dbReference>
<reference evidence="3" key="2">
    <citation type="submission" date="2020-09" db="EMBL/GenBank/DDBJ databases">
        <authorList>
            <person name="Sun Q."/>
            <person name="Zhou Y."/>
        </authorList>
    </citation>
    <scope>NUCLEOTIDE SEQUENCE</scope>
    <source>
        <strain evidence="3">CGMCC 1.16134</strain>
    </source>
</reference>
<dbReference type="Pfam" id="PF01551">
    <property type="entry name" value="Peptidase_M23"/>
    <property type="match status" value="1"/>
</dbReference>
<dbReference type="SUPFAM" id="SSF51261">
    <property type="entry name" value="Duplicated hybrid motif"/>
    <property type="match status" value="1"/>
</dbReference>
<dbReference type="InterPro" id="IPR011055">
    <property type="entry name" value="Dup_hybrid_motif"/>
</dbReference>
<evidence type="ECO:0000313" key="3">
    <source>
        <dbReference type="EMBL" id="GGF68326.1"/>
    </source>
</evidence>
<dbReference type="GO" id="GO:0004222">
    <property type="term" value="F:metalloendopeptidase activity"/>
    <property type="evidence" value="ECO:0007669"/>
    <property type="project" value="TreeGrafter"/>
</dbReference>
<proteinExistence type="predicted"/>
<reference evidence="3" key="1">
    <citation type="journal article" date="2014" name="Int. J. Syst. Evol. Microbiol.">
        <title>Complete genome sequence of Corynebacterium casei LMG S-19264T (=DSM 44701T), isolated from a smear-ripened cheese.</title>
        <authorList>
            <consortium name="US DOE Joint Genome Institute (JGI-PGF)"/>
            <person name="Walter F."/>
            <person name="Albersmeier A."/>
            <person name="Kalinowski J."/>
            <person name="Ruckert C."/>
        </authorList>
    </citation>
    <scope>NUCLEOTIDE SEQUENCE</scope>
    <source>
        <strain evidence="3">CGMCC 1.16134</strain>
    </source>
</reference>
<dbReference type="RefSeq" id="WP_189022862.1">
    <property type="nucleotide sequence ID" value="NZ_BMKR01000004.1"/>
</dbReference>
<feature type="transmembrane region" description="Helical" evidence="1">
    <location>
        <begin position="74"/>
        <end position="98"/>
    </location>
</feature>
<protein>
    <submittedName>
        <fullName evidence="3">Peptidase M24</fullName>
    </submittedName>
</protein>
<comment type="caution">
    <text evidence="3">The sequence shown here is derived from an EMBL/GenBank/DDBJ whole genome shotgun (WGS) entry which is preliminary data.</text>
</comment>
<keyword evidence="1" id="KW-1133">Transmembrane helix</keyword>
<name>A0A917C4D5_9BACL</name>
<feature type="transmembrane region" description="Helical" evidence="1">
    <location>
        <begin position="7"/>
        <end position="29"/>
    </location>
</feature>
<evidence type="ECO:0000256" key="1">
    <source>
        <dbReference type="SAM" id="Phobius"/>
    </source>
</evidence>
<feature type="transmembrane region" description="Helical" evidence="1">
    <location>
        <begin position="35"/>
        <end position="62"/>
    </location>
</feature>
<dbReference type="CDD" id="cd12797">
    <property type="entry name" value="M23_peptidase"/>
    <property type="match status" value="1"/>
</dbReference>
<gene>
    <name evidence="3" type="ORF">GCM10010912_11680</name>
</gene>
<dbReference type="AlphaFoldDB" id="A0A917C4D5"/>
<keyword evidence="1" id="KW-0472">Membrane</keyword>
<keyword evidence="1" id="KW-0812">Transmembrane</keyword>
<evidence type="ECO:0000313" key="4">
    <source>
        <dbReference type="Proteomes" id="UP000637643"/>
    </source>
</evidence>